<dbReference type="InterPro" id="IPR010987">
    <property type="entry name" value="Glutathione-S-Trfase_C-like"/>
</dbReference>
<keyword evidence="9" id="KW-1185">Reference proteome</keyword>
<comment type="catalytic activity">
    <reaction evidence="5">
        <text>RX + glutathione = an S-substituted glutathione + a halide anion + H(+)</text>
        <dbReference type="Rhea" id="RHEA:16437"/>
        <dbReference type="ChEBI" id="CHEBI:15378"/>
        <dbReference type="ChEBI" id="CHEBI:16042"/>
        <dbReference type="ChEBI" id="CHEBI:17792"/>
        <dbReference type="ChEBI" id="CHEBI:57925"/>
        <dbReference type="ChEBI" id="CHEBI:90779"/>
        <dbReference type="EC" id="2.5.1.18"/>
    </reaction>
</comment>
<comment type="similarity">
    <text evidence="2">Belongs to the GST superfamily. Mu family.</text>
</comment>
<gene>
    <name evidence="8" type="ORF">OSB1V03_LOCUS2136</name>
</gene>
<dbReference type="OrthoDB" id="414243at2759"/>
<dbReference type="InterPro" id="IPR036249">
    <property type="entry name" value="Thioredoxin-like_sf"/>
</dbReference>
<dbReference type="EC" id="2.5.1.18" evidence="3"/>
<dbReference type="Pfam" id="PF02798">
    <property type="entry name" value="GST_N"/>
    <property type="match status" value="1"/>
</dbReference>
<reference evidence="8" key="1">
    <citation type="submission" date="2020-11" db="EMBL/GenBank/DDBJ databases">
        <authorList>
            <person name="Tran Van P."/>
        </authorList>
    </citation>
    <scope>NUCLEOTIDE SEQUENCE</scope>
</reference>
<protein>
    <recommendedName>
        <fullName evidence="3">glutathione transferase</fullName>
        <ecNumber evidence="3">2.5.1.18</ecNumber>
    </recommendedName>
</protein>
<evidence type="ECO:0000256" key="4">
    <source>
        <dbReference type="ARBA" id="ARBA00022679"/>
    </source>
</evidence>
<dbReference type="GO" id="GO:0006749">
    <property type="term" value="P:glutathione metabolic process"/>
    <property type="evidence" value="ECO:0007669"/>
    <property type="project" value="TreeGrafter"/>
</dbReference>
<dbReference type="Proteomes" id="UP000759131">
    <property type="component" value="Unassembled WGS sequence"/>
</dbReference>
<dbReference type="InterPro" id="IPR004046">
    <property type="entry name" value="GST_C"/>
</dbReference>
<evidence type="ECO:0000256" key="5">
    <source>
        <dbReference type="ARBA" id="ARBA00047960"/>
    </source>
</evidence>
<comment type="function">
    <text evidence="1">Conjugation of reduced glutathione to a wide number of exogenous and endogenous hydrophobic electrophiles.</text>
</comment>
<dbReference type="PANTHER" id="PTHR11571:SF222">
    <property type="entry name" value="GLUTATHIONE TRANSFERASE"/>
    <property type="match status" value="1"/>
</dbReference>
<evidence type="ECO:0000313" key="8">
    <source>
        <dbReference type="EMBL" id="CAD7621665.1"/>
    </source>
</evidence>
<dbReference type="FunFam" id="1.20.1050.10:FF:000003">
    <property type="entry name" value="Glutathione S-transferase 2"/>
    <property type="match status" value="1"/>
</dbReference>
<feature type="domain" description="GST C-terminal" evidence="7">
    <location>
        <begin position="61"/>
        <end position="180"/>
    </location>
</feature>
<evidence type="ECO:0000259" key="6">
    <source>
        <dbReference type="PROSITE" id="PS50404"/>
    </source>
</evidence>
<dbReference type="GO" id="GO:0004364">
    <property type="term" value="F:glutathione transferase activity"/>
    <property type="evidence" value="ECO:0007669"/>
    <property type="project" value="UniProtKB-EC"/>
</dbReference>
<dbReference type="EMBL" id="CAJPIZ010000706">
    <property type="protein sequence ID" value="CAG2102095.1"/>
    <property type="molecule type" value="Genomic_DNA"/>
</dbReference>
<evidence type="ECO:0000313" key="9">
    <source>
        <dbReference type="Proteomes" id="UP000759131"/>
    </source>
</evidence>
<organism evidence="8">
    <name type="scientific">Medioppia subpectinata</name>
    <dbReference type="NCBI Taxonomy" id="1979941"/>
    <lineage>
        <taxon>Eukaryota</taxon>
        <taxon>Metazoa</taxon>
        <taxon>Ecdysozoa</taxon>
        <taxon>Arthropoda</taxon>
        <taxon>Chelicerata</taxon>
        <taxon>Arachnida</taxon>
        <taxon>Acari</taxon>
        <taxon>Acariformes</taxon>
        <taxon>Sarcoptiformes</taxon>
        <taxon>Oribatida</taxon>
        <taxon>Brachypylina</taxon>
        <taxon>Oppioidea</taxon>
        <taxon>Oppiidae</taxon>
        <taxon>Medioppia</taxon>
    </lineage>
</organism>
<sequence length="191" mass="22917">MKHIGPYCRNMAFKGCWLKEKVTIDLNFPNVPYYMDGSIKLTQSIAIMRYLARKHGLVATDEIEIIRQDLLEQQLTDIRLEFFGLLRSEDYNTERVEYIAKTLPQRLDSLSRFLGTRQWFTGNHINYVDFMAYEFIDWFRVFSPETVDKYQNLIQMLTRFESLPTIKTYMELPEFITWPLLPPQFQWGFKK</sequence>
<dbReference type="InterPro" id="IPR004045">
    <property type="entry name" value="Glutathione_S-Trfase_N"/>
</dbReference>
<dbReference type="SUPFAM" id="SSF47616">
    <property type="entry name" value="GST C-terminal domain-like"/>
    <property type="match status" value="1"/>
</dbReference>
<dbReference type="SFLD" id="SFLDS00019">
    <property type="entry name" value="Glutathione_Transferase_(cytos"/>
    <property type="match status" value="1"/>
</dbReference>
<evidence type="ECO:0000259" key="7">
    <source>
        <dbReference type="PROSITE" id="PS50405"/>
    </source>
</evidence>
<dbReference type="Gene3D" id="1.20.1050.10">
    <property type="match status" value="1"/>
</dbReference>
<dbReference type="PROSITE" id="PS50405">
    <property type="entry name" value="GST_CTER"/>
    <property type="match status" value="1"/>
</dbReference>
<feature type="domain" description="GST N-terminal" evidence="6">
    <location>
        <begin position="1"/>
        <end position="59"/>
    </location>
</feature>
<dbReference type="Pfam" id="PF14497">
    <property type="entry name" value="GST_C_3"/>
    <property type="match status" value="1"/>
</dbReference>
<dbReference type="PROSITE" id="PS50404">
    <property type="entry name" value="GST_NTER"/>
    <property type="match status" value="1"/>
</dbReference>
<dbReference type="InterPro" id="IPR040079">
    <property type="entry name" value="Glutathione_S-Trfase"/>
</dbReference>
<dbReference type="SUPFAM" id="SSF52833">
    <property type="entry name" value="Thioredoxin-like"/>
    <property type="match status" value="1"/>
</dbReference>
<dbReference type="InterPro" id="IPR050213">
    <property type="entry name" value="GST_superfamily"/>
</dbReference>
<dbReference type="PANTHER" id="PTHR11571">
    <property type="entry name" value="GLUTATHIONE S-TRANSFERASE"/>
    <property type="match status" value="1"/>
</dbReference>
<evidence type="ECO:0000256" key="2">
    <source>
        <dbReference type="ARBA" id="ARBA00005861"/>
    </source>
</evidence>
<evidence type="ECO:0000256" key="3">
    <source>
        <dbReference type="ARBA" id="ARBA00012452"/>
    </source>
</evidence>
<accession>A0A7R9KEY0</accession>
<dbReference type="AlphaFoldDB" id="A0A7R9KEY0"/>
<keyword evidence="4" id="KW-0808">Transferase</keyword>
<name>A0A7R9KEY0_9ACAR</name>
<proteinExistence type="inferred from homology"/>
<dbReference type="InterPro" id="IPR036282">
    <property type="entry name" value="Glutathione-S-Trfase_C_sf"/>
</dbReference>
<evidence type="ECO:0000256" key="1">
    <source>
        <dbReference type="ARBA" id="ARBA00003701"/>
    </source>
</evidence>
<dbReference type="EMBL" id="OC855281">
    <property type="protein sequence ID" value="CAD7621665.1"/>
    <property type="molecule type" value="Genomic_DNA"/>
</dbReference>
<dbReference type="Gene3D" id="3.40.30.10">
    <property type="entry name" value="Glutaredoxin"/>
    <property type="match status" value="1"/>
</dbReference>